<protein>
    <submittedName>
        <fullName evidence="6">PAS domain S-box protein</fullName>
    </submittedName>
</protein>
<sequence>MKNQRVKSQGVLGSLLNAVSMRRQLDALYRNQAVIEFSPEGVILAANGVFEETIAYSEASLKGQHHRLLVDPGEAQSRDYAQFWERLRSGEAFVGRCRRIRGDGRDIWLQANYSPVVTRSGKVTRVVKYAMDITEQVLREAEAQSQLTAVGRSQAVIEFALDGTILRANRNFLDTLGYADEREIVGKHHRIFVLPSERNSLTYTQFWHELASGHFHQGQFCRQARDGREIWIEASYNPVMDETGRPFKVVKYATDITARFEATRTLQGAFEQLTALVQQSAEKAAEAHRQTQDVLSTAVSGTAATERAVEAMGAIRQDSQRISDIVGLIDGIAFQTNLLALNAAVEAARAGEQGRGFAVVAGEVRTLSQRSAGAAHEIKSLIADSSQRVREGDSHVQETGKVMAGIRSSASQVSDIMGGIAEAAQTQHARMGAVHQAMSLLEAAVVRN</sequence>
<dbReference type="InterPro" id="IPR004089">
    <property type="entry name" value="MCPsignal_dom"/>
</dbReference>
<dbReference type="RefSeq" id="WP_160552308.1">
    <property type="nucleotide sequence ID" value="NZ_CP047650.1"/>
</dbReference>
<dbReference type="InterPro" id="IPR000014">
    <property type="entry name" value="PAS"/>
</dbReference>
<dbReference type="EMBL" id="CP047650">
    <property type="protein sequence ID" value="QHI98791.1"/>
    <property type="molecule type" value="Genomic_DNA"/>
</dbReference>
<dbReference type="Pfam" id="PF00015">
    <property type="entry name" value="MCPsignal"/>
    <property type="match status" value="1"/>
</dbReference>
<dbReference type="SUPFAM" id="SSF58104">
    <property type="entry name" value="Methyl-accepting chemotaxis protein (MCP) signaling domain"/>
    <property type="match status" value="1"/>
</dbReference>
<dbReference type="SMART" id="SM00283">
    <property type="entry name" value="MA"/>
    <property type="match status" value="1"/>
</dbReference>
<comment type="similarity">
    <text evidence="2">Belongs to the methyl-accepting chemotaxis (MCP) protein family.</text>
</comment>
<dbReference type="PROSITE" id="PS50111">
    <property type="entry name" value="CHEMOTAXIS_TRANSDUC_2"/>
    <property type="match status" value="1"/>
</dbReference>
<dbReference type="PANTHER" id="PTHR43531:SF14">
    <property type="entry name" value="METHYL-ACCEPTING CHEMOTAXIS PROTEIN I-RELATED"/>
    <property type="match status" value="1"/>
</dbReference>
<dbReference type="InterPro" id="IPR035965">
    <property type="entry name" value="PAS-like_dom_sf"/>
</dbReference>
<dbReference type="GO" id="GO:0007165">
    <property type="term" value="P:signal transduction"/>
    <property type="evidence" value="ECO:0007669"/>
    <property type="project" value="UniProtKB-KW"/>
</dbReference>
<dbReference type="InterPro" id="IPR004090">
    <property type="entry name" value="Chemotax_Me-accpt_rcpt"/>
</dbReference>
<dbReference type="InterPro" id="IPR051310">
    <property type="entry name" value="MCP_chemotaxis"/>
</dbReference>
<dbReference type="PROSITE" id="PS50113">
    <property type="entry name" value="PAC"/>
    <property type="match status" value="2"/>
</dbReference>
<dbReference type="Pfam" id="PF08448">
    <property type="entry name" value="PAS_4"/>
    <property type="match status" value="1"/>
</dbReference>
<keyword evidence="7" id="KW-1185">Reference proteome</keyword>
<dbReference type="PRINTS" id="PR00260">
    <property type="entry name" value="CHEMTRNSDUCR"/>
</dbReference>
<dbReference type="PANTHER" id="PTHR43531">
    <property type="entry name" value="PROTEIN ICFG"/>
    <property type="match status" value="1"/>
</dbReference>
<dbReference type="Pfam" id="PF08447">
    <property type="entry name" value="PAS_3"/>
    <property type="match status" value="1"/>
</dbReference>
<dbReference type="GO" id="GO:0004888">
    <property type="term" value="F:transmembrane signaling receptor activity"/>
    <property type="evidence" value="ECO:0007669"/>
    <property type="project" value="InterPro"/>
</dbReference>
<evidence type="ECO:0000256" key="3">
    <source>
        <dbReference type="PROSITE-ProRule" id="PRU00284"/>
    </source>
</evidence>
<evidence type="ECO:0000256" key="1">
    <source>
        <dbReference type="ARBA" id="ARBA00022481"/>
    </source>
</evidence>
<dbReference type="Proteomes" id="UP000464787">
    <property type="component" value="Chromosome"/>
</dbReference>
<dbReference type="GO" id="GO:0006935">
    <property type="term" value="P:chemotaxis"/>
    <property type="evidence" value="ECO:0007669"/>
    <property type="project" value="InterPro"/>
</dbReference>
<reference evidence="6 7" key="1">
    <citation type="submission" date="2020-01" db="EMBL/GenBank/DDBJ databases">
        <title>Genome sequencing of strain KACC 21265.</title>
        <authorList>
            <person name="Heo J."/>
            <person name="Kim S.-J."/>
            <person name="Kim J.-S."/>
            <person name="Hong S.-B."/>
            <person name="Kwon S.-W."/>
        </authorList>
    </citation>
    <scope>NUCLEOTIDE SEQUENCE [LARGE SCALE GENOMIC DNA]</scope>
    <source>
        <strain evidence="6 7">KACC 21265</strain>
    </source>
</reference>
<evidence type="ECO:0000259" key="4">
    <source>
        <dbReference type="PROSITE" id="PS50111"/>
    </source>
</evidence>
<feature type="domain" description="Methyl-accepting transducer" evidence="4">
    <location>
        <begin position="269"/>
        <end position="448"/>
    </location>
</feature>
<dbReference type="InterPro" id="IPR013656">
    <property type="entry name" value="PAS_4"/>
</dbReference>
<dbReference type="AlphaFoldDB" id="A0A857J6X4"/>
<keyword evidence="1" id="KW-0488">Methylation</keyword>
<evidence type="ECO:0000256" key="2">
    <source>
        <dbReference type="ARBA" id="ARBA00029447"/>
    </source>
</evidence>
<dbReference type="NCBIfam" id="TIGR00229">
    <property type="entry name" value="sensory_box"/>
    <property type="match status" value="2"/>
</dbReference>
<accession>A0A857J6X4</accession>
<dbReference type="InterPro" id="IPR000700">
    <property type="entry name" value="PAS-assoc_C"/>
</dbReference>
<dbReference type="KEGG" id="xyk:GT347_12800"/>
<organism evidence="6 7">
    <name type="scientific">Xylophilus rhododendri</name>
    <dbReference type="NCBI Taxonomy" id="2697032"/>
    <lineage>
        <taxon>Bacteria</taxon>
        <taxon>Pseudomonadati</taxon>
        <taxon>Pseudomonadota</taxon>
        <taxon>Betaproteobacteria</taxon>
        <taxon>Burkholderiales</taxon>
        <taxon>Xylophilus</taxon>
    </lineage>
</organism>
<proteinExistence type="inferred from homology"/>
<dbReference type="SUPFAM" id="SSF55785">
    <property type="entry name" value="PYP-like sensor domain (PAS domain)"/>
    <property type="match status" value="2"/>
</dbReference>
<dbReference type="Gene3D" id="3.30.450.20">
    <property type="entry name" value="PAS domain"/>
    <property type="match status" value="2"/>
</dbReference>
<dbReference type="GO" id="GO:0005886">
    <property type="term" value="C:plasma membrane"/>
    <property type="evidence" value="ECO:0007669"/>
    <property type="project" value="TreeGrafter"/>
</dbReference>
<gene>
    <name evidence="6" type="ORF">GT347_12800</name>
</gene>
<dbReference type="InterPro" id="IPR013655">
    <property type="entry name" value="PAS_fold_3"/>
</dbReference>
<dbReference type="CDD" id="cd00130">
    <property type="entry name" value="PAS"/>
    <property type="match status" value="2"/>
</dbReference>
<keyword evidence="3" id="KW-0807">Transducer</keyword>
<evidence type="ECO:0000313" key="7">
    <source>
        <dbReference type="Proteomes" id="UP000464787"/>
    </source>
</evidence>
<feature type="domain" description="PAC" evidence="5">
    <location>
        <begin position="93"/>
        <end position="145"/>
    </location>
</feature>
<evidence type="ECO:0000259" key="5">
    <source>
        <dbReference type="PROSITE" id="PS50113"/>
    </source>
</evidence>
<dbReference type="Gene3D" id="1.10.287.950">
    <property type="entry name" value="Methyl-accepting chemotaxis protein"/>
    <property type="match status" value="1"/>
</dbReference>
<evidence type="ECO:0000313" key="6">
    <source>
        <dbReference type="EMBL" id="QHI98791.1"/>
    </source>
</evidence>
<dbReference type="InterPro" id="IPR001610">
    <property type="entry name" value="PAC"/>
</dbReference>
<name>A0A857J6X4_9BURK</name>
<feature type="domain" description="PAC" evidence="5">
    <location>
        <begin position="214"/>
        <end position="268"/>
    </location>
</feature>
<dbReference type="SMART" id="SM00086">
    <property type="entry name" value="PAC"/>
    <property type="match status" value="2"/>
</dbReference>